<dbReference type="PROSITE" id="PS50961">
    <property type="entry name" value="HTH_LA"/>
    <property type="match status" value="1"/>
</dbReference>
<dbReference type="PANTHER" id="PTHR22792">
    <property type="entry name" value="LUPUS LA PROTEIN-RELATED"/>
    <property type="match status" value="1"/>
</dbReference>
<dbReference type="Gene3D" id="1.10.10.10">
    <property type="entry name" value="Winged helix-like DNA-binding domain superfamily/Winged helix DNA-binding domain"/>
    <property type="match status" value="1"/>
</dbReference>
<evidence type="ECO:0000256" key="2">
    <source>
        <dbReference type="PROSITE-ProRule" id="PRU00332"/>
    </source>
</evidence>
<dbReference type="Proteomes" id="UP000541444">
    <property type="component" value="Unassembled WGS sequence"/>
</dbReference>
<evidence type="ECO:0000313" key="6">
    <source>
        <dbReference type="Proteomes" id="UP000541444"/>
    </source>
</evidence>
<dbReference type="Pfam" id="PF05383">
    <property type="entry name" value="La"/>
    <property type="match status" value="1"/>
</dbReference>
<evidence type="ECO:0000259" key="4">
    <source>
        <dbReference type="PROSITE" id="PS50961"/>
    </source>
</evidence>
<dbReference type="PANTHER" id="PTHR22792:SF62">
    <property type="entry name" value="LA-RELATED PROTEIN 7"/>
    <property type="match status" value="1"/>
</dbReference>
<evidence type="ECO:0000256" key="3">
    <source>
        <dbReference type="SAM" id="MobiDB-lite"/>
    </source>
</evidence>
<dbReference type="EMBL" id="JACGCM010002342">
    <property type="protein sequence ID" value="KAF6140978.1"/>
    <property type="molecule type" value="Genomic_DNA"/>
</dbReference>
<keyword evidence="6" id="KW-1185">Reference proteome</keyword>
<evidence type="ECO:0000313" key="5">
    <source>
        <dbReference type="EMBL" id="KAF6140978.1"/>
    </source>
</evidence>
<keyword evidence="1 2" id="KW-0694">RNA-binding</keyword>
<dbReference type="InterPro" id="IPR045180">
    <property type="entry name" value="La_dom_prot"/>
</dbReference>
<name>A0A7J7LEH3_9MAGN</name>
<evidence type="ECO:0000256" key="1">
    <source>
        <dbReference type="ARBA" id="ARBA00022884"/>
    </source>
</evidence>
<dbReference type="SMART" id="SM00715">
    <property type="entry name" value="LA"/>
    <property type="match status" value="1"/>
</dbReference>
<reference evidence="5 6" key="1">
    <citation type="journal article" date="2020" name="IScience">
        <title>Genome Sequencing of the Endangered Kingdonia uniflora (Circaeasteraceae, Ranunculales) Reveals Potential Mechanisms of Evolutionary Specialization.</title>
        <authorList>
            <person name="Sun Y."/>
            <person name="Deng T."/>
            <person name="Zhang A."/>
            <person name="Moore M.J."/>
            <person name="Landis J.B."/>
            <person name="Lin N."/>
            <person name="Zhang H."/>
            <person name="Zhang X."/>
            <person name="Huang J."/>
            <person name="Zhang X."/>
            <person name="Sun H."/>
            <person name="Wang H."/>
        </authorList>
    </citation>
    <scope>NUCLEOTIDE SEQUENCE [LARGE SCALE GENOMIC DNA]</scope>
    <source>
        <strain evidence="5">TB1705</strain>
        <tissue evidence="5">Leaf</tissue>
    </source>
</reference>
<proteinExistence type="predicted"/>
<dbReference type="InterPro" id="IPR036390">
    <property type="entry name" value="WH_DNA-bd_sf"/>
</dbReference>
<dbReference type="GO" id="GO:0003723">
    <property type="term" value="F:RNA binding"/>
    <property type="evidence" value="ECO:0007669"/>
    <property type="project" value="UniProtKB-UniRule"/>
</dbReference>
<dbReference type="SUPFAM" id="SSF46785">
    <property type="entry name" value="Winged helix' DNA-binding domain"/>
    <property type="match status" value="1"/>
</dbReference>
<comment type="caution">
    <text evidence="5">The sequence shown here is derived from an EMBL/GenBank/DDBJ whole genome shotgun (WGS) entry which is preliminary data.</text>
</comment>
<dbReference type="OrthoDB" id="435402at2759"/>
<gene>
    <name evidence="5" type="ORF">GIB67_018238</name>
</gene>
<accession>A0A7J7LEH3</accession>
<sequence length="368" mass="41944">MAQAMPEKKPHDSTEMEGKNTNLSFKFNAQAPAFVPRTQPQVPISGYIYPYIHYLGCGNVGSNWYYVSEQEPVHFVPNTNVSAPSSPKHCLSDDMTDKIVEYQFSEMSLVASETLMKHMHKNPDGYVPISVIASSKKLKSIVTNYGLVAQALRSSSKLVVSNDGKKLNVSNYSLIETKKTCRVIQIAAYDYRPFFSYDRVSFSNFKLHALIEYETLDQAEKALKKLSDERNWRKGLRVRLLHRRSPRSVIRGKSDYDHFDGHSDEDEISASESSENSPRPKSTEFPMRTMLKIIHWIQEGMGSRTWKSRGVVRVILVILPFSLPYNMRLYPVRNTNEATYSSWTKNAGWDERVTMGRGKPVSLLAPVE</sequence>
<feature type="region of interest" description="Disordered" evidence="3">
    <location>
        <begin position="252"/>
        <end position="283"/>
    </location>
</feature>
<dbReference type="InterPro" id="IPR006630">
    <property type="entry name" value="La_HTH"/>
</dbReference>
<dbReference type="InterPro" id="IPR036388">
    <property type="entry name" value="WH-like_DNA-bd_sf"/>
</dbReference>
<protein>
    <recommendedName>
        <fullName evidence="4">HTH La-type RNA-binding domain-containing protein</fullName>
    </recommendedName>
</protein>
<feature type="domain" description="HTH La-type RNA-binding" evidence="4">
    <location>
        <begin position="86"/>
        <end position="177"/>
    </location>
</feature>
<feature type="compositionally biased region" description="Basic and acidic residues" evidence="3">
    <location>
        <begin position="252"/>
        <end position="262"/>
    </location>
</feature>
<organism evidence="5 6">
    <name type="scientific">Kingdonia uniflora</name>
    <dbReference type="NCBI Taxonomy" id="39325"/>
    <lineage>
        <taxon>Eukaryota</taxon>
        <taxon>Viridiplantae</taxon>
        <taxon>Streptophyta</taxon>
        <taxon>Embryophyta</taxon>
        <taxon>Tracheophyta</taxon>
        <taxon>Spermatophyta</taxon>
        <taxon>Magnoliopsida</taxon>
        <taxon>Ranunculales</taxon>
        <taxon>Circaeasteraceae</taxon>
        <taxon>Kingdonia</taxon>
    </lineage>
</organism>
<dbReference type="AlphaFoldDB" id="A0A7J7LEH3"/>